<organism evidence="1 2">
    <name type="scientific">Gigaspora margarita</name>
    <dbReference type="NCBI Taxonomy" id="4874"/>
    <lineage>
        <taxon>Eukaryota</taxon>
        <taxon>Fungi</taxon>
        <taxon>Fungi incertae sedis</taxon>
        <taxon>Mucoromycota</taxon>
        <taxon>Glomeromycotina</taxon>
        <taxon>Glomeromycetes</taxon>
        <taxon>Diversisporales</taxon>
        <taxon>Gigasporaceae</taxon>
        <taxon>Gigaspora</taxon>
    </lineage>
</organism>
<keyword evidence="2" id="KW-1185">Reference proteome</keyword>
<dbReference type="EMBL" id="CAJVQB010167615">
    <property type="protein sequence ID" value="CAG8857136.1"/>
    <property type="molecule type" value="Genomic_DNA"/>
</dbReference>
<comment type="caution">
    <text evidence="1">The sequence shown here is derived from an EMBL/GenBank/DDBJ whole genome shotgun (WGS) entry which is preliminary data.</text>
</comment>
<accession>A0ABN7XQU2</accession>
<dbReference type="Proteomes" id="UP000789901">
    <property type="component" value="Unassembled WGS sequence"/>
</dbReference>
<feature type="non-terminal residue" evidence="1">
    <location>
        <position position="65"/>
    </location>
</feature>
<name>A0ABN7XQU2_GIGMA</name>
<protein>
    <submittedName>
        <fullName evidence="1">11130_t:CDS:1</fullName>
    </submittedName>
</protein>
<gene>
    <name evidence="1" type="ORF">GMARGA_LOCUS45957</name>
</gene>
<evidence type="ECO:0000313" key="1">
    <source>
        <dbReference type="EMBL" id="CAG8857136.1"/>
    </source>
</evidence>
<reference evidence="1 2" key="1">
    <citation type="submission" date="2021-06" db="EMBL/GenBank/DDBJ databases">
        <authorList>
            <person name="Kallberg Y."/>
            <person name="Tangrot J."/>
            <person name="Rosling A."/>
        </authorList>
    </citation>
    <scope>NUCLEOTIDE SEQUENCE [LARGE SCALE GENOMIC DNA]</scope>
    <source>
        <strain evidence="1 2">120-4 pot B 10/14</strain>
    </source>
</reference>
<sequence length="65" mass="7628">GKRPFDDEPFDIGLLLRICQGERPKCALGTPNHYKQFLESDMNKPETIEQTHPQYMYFKITQKLA</sequence>
<evidence type="ECO:0000313" key="2">
    <source>
        <dbReference type="Proteomes" id="UP000789901"/>
    </source>
</evidence>
<feature type="non-terminal residue" evidence="1">
    <location>
        <position position="1"/>
    </location>
</feature>
<proteinExistence type="predicted"/>